<dbReference type="EMBL" id="BGPR01000534">
    <property type="protein sequence ID" value="GBM25261.1"/>
    <property type="molecule type" value="Genomic_DNA"/>
</dbReference>
<organism evidence="1 2">
    <name type="scientific">Araneus ventricosus</name>
    <name type="common">Orbweaver spider</name>
    <name type="synonym">Epeira ventricosa</name>
    <dbReference type="NCBI Taxonomy" id="182803"/>
    <lineage>
        <taxon>Eukaryota</taxon>
        <taxon>Metazoa</taxon>
        <taxon>Ecdysozoa</taxon>
        <taxon>Arthropoda</taxon>
        <taxon>Chelicerata</taxon>
        <taxon>Arachnida</taxon>
        <taxon>Araneae</taxon>
        <taxon>Araneomorphae</taxon>
        <taxon>Entelegynae</taxon>
        <taxon>Araneoidea</taxon>
        <taxon>Araneidae</taxon>
        <taxon>Araneus</taxon>
    </lineage>
</organism>
<dbReference type="AlphaFoldDB" id="A0A4Y2E8N3"/>
<protein>
    <submittedName>
        <fullName evidence="1">Uncharacterized protein</fullName>
    </submittedName>
</protein>
<sequence length="100" mass="11446">MIGAETDAINKGHRNTLLKFKSWVKSLLPYTLMGDVFAADSCCMLFPRFFSVIDSGRTLTSDLISIRNKILDLVLNKQAMRNMMLREGGRIHSSLDWFFE</sequence>
<accession>A0A4Y2E8N3</accession>
<name>A0A4Y2E8N3_ARAVE</name>
<gene>
    <name evidence="1" type="ORF">AVEN_45900_1</name>
</gene>
<comment type="caution">
    <text evidence="1">The sequence shown here is derived from an EMBL/GenBank/DDBJ whole genome shotgun (WGS) entry which is preliminary data.</text>
</comment>
<evidence type="ECO:0000313" key="1">
    <source>
        <dbReference type="EMBL" id="GBM25261.1"/>
    </source>
</evidence>
<reference evidence="1 2" key="1">
    <citation type="journal article" date="2019" name="Sci. Rep.">
        <title>Orb-weaving spider Araneus ventricosus genome elucidates the spidroin gene catalogue.</title>
        <authorList>
            <person name="Kono N."/>
            <person name="Nakamura H."/>
            <person name="Ohtoshi R."/>
            <person name="Moran D.A.P."/>
            <person name="Shinohara A."/>
            <person name="Yoshida Y."/>
            <person name="Fujiwara M."/>
            <person name="Mori M."/>
            <person name="Tomita M."/>
            <person name="Arakawa K."/>
        </authorList>
    </citation>
    <scope>NUCLEOTIDE SEQUENCE [LARGE SCALE GENOMIC DNA]</scope>
</reference>
<keyword evidence="2" id="KW-1185">Reference proteome</keyword>
<dbReference type="Proteomes" id="UP000499080">
    <property type="component" value="Unassembled WGS sequence"/>
</dbReference>
<evidence type="ECO:0000313" key="2">
    <source>
        <dbReference type="Proteomes" id="UP000499080"/>
    </source>
</evidence>
<proteinExistence type="predicted"/>